<keyword evidence="4" id="KW-1185">Reference proteome</keyword>
<comment type="caution">
    <text evidence="3">The sequence shown here is derived from an EMBL/GenBank/DDBJ whole genome shotgun (WGS) entry which is preliminary data.</text>
</comment>
<accession>A0ABW3MDS4</accession>
<dbReference type="Proteomes" id="UP001597045">
    <property type="component" value="Unassembled WGS sequence"/>
</dbReference>
<organism evidence="3 4">
    <name type="scientific">Kibdelosporangium lantanae</name>
    <dbReference type="NCBI Taxonomy" id="1497396"/>
    <lineage>
        <taxon>Bacteria</taxon>
        <taxon>Bacillati</taxon>
        <taxon>Actinomycetota</taxon>
        <taxon>Actinomycetes</taxon>
        <taxon>Pseudonocardiales</taxon>
        <taxon>Pseudonocardiaceae</taxon>
        <taxon>Kibdelosporangium</taxon>
    </lineage>
</organism>
<evidence type="ECO:0000259" key="2">
    <source>
        <dbReference type="Pfam" id="PF00975"/>
    </source>
</evidence>
<feature type="non-terminal residue" evidence="3">
    <location>
        <position position="1"/>
    </location>
</feature>
<dbReference type="InterPro" id="IPR012223">
    <property type="entry name" value="TEII"/>
</dbReference>
<dbReference type="PANTHER" id="PTHR11487">
    <property type="entry name" value="THIOESTERASE"/>
    <property type="match status" value="1"/>
</dbReference>
<dbReference type="EMBL" id="JBHTIS010001039">
    <property type="protein sequence ID" value="MFD1047364.1"/>
    <property type="molecule type" value="Genomic_DNA"/>
</dbReference>
<dbReference type="Pfam" id="PF00975">
    <property type="entry name" value="Thioesterase"/>
    <property type="match status" value="1"/>
</dbReference>
<gene>
    <name evidence="3" type="ORF">ACFQ1S_18355</name>
</gene>
<feature type="domain" description="Thioesterase" evidence="2">
    <location>
        <begin position="2"/>
        <end position="119"/>
    </location>
</feature>
<evidence type="ECO:0000313" key="4">
    <source>
        <dbReference type="Proteomes" id="UP001597045"/>
    </source>
</evidence>
<reference evidence="4" key="1">
    <citation type="journal article" date="2019" name="Int. J. Syst. Evol. Microbiol.">
        <title>The Global Catalogue of Microorganisms (GCM) 10K type strain sequencing project: providing services to taxonomists for standard genome sequencing and annotation.</title>
        <authorList>
            <consortium name="The Broad Institute Genomics Platform"/>
            <consortium name="The Broad Institute Genome Sequencing Center for Infectious Disease"/>
            <person name="Wu L."/>
            <person name="Ma J."/>
        </authorList>
    </citation>
    <scope>NUCLEOTIDE SEQUENCE [LARGE SCALE GENOMIC DNA]</scope>
    <source>
        <strain evidence="4">JCM 31486</strain>
    </source>
</reference>
<comment type="similarity">
    <text evidence="1">Belongs to the thioesterase family.</text>
</comment>
<name>A0ABW3MDS4_9PSEU</name>
<dbReference type="SUPFAM" id="SSF53474">
    <property type="entry name" value="alpha/beta-Hydrolases"/>
    <property type="match status" value="1"/>
</dbReference>
<dbReference type="InterPro" id="IPR029058">
    <property type="entry name" value="AB_hydrolase_fold"/>
</dbReference>
<proteinExistence type="inferred from homology"/>
<evidence type="ECO:0000313" key="3">
    <source>
        <dbReference type="EMBL" id="MFD1047364.1"/>
    </source>
</evidence>
<dbReference type="InterPro" id="IPR001031">
    <property type="entry name" value="Thioesterase"/>
</dbReference>
<dbReference type="Gene3D" id="3.40.50.1820">
    <property type="entry name" value="alpha/beta hydrolase"/>
    <property type="match status" value="1"/>
</dbReference>
<protein>
    <submittedName>
        <fullName evidence="3">Thioesterase II family protein</fullName>
    </submittedName>
</protein>
<sequence>PSLNVDDGVHLLDDAGLIAEVKKLGGMGSDLLDDPDIQQMVLPAIRGDYTAAETYRVAADVTVACPITALCGDTDPKVAIDEAQLWRGHTTGGFELKVFAGDHFYIDDNNAAIMTLIRAHLATLTR</sequence>
<evidence type="ECO:0000256" key="1">
    <source>
        <dbReference type="ARBA" id="ARBA00007169"/>
    </source>
</evidence>
<dbReference type="PANTHER" id="PTHR11487:SF0">
    <property type="entry name" value="S-ACYL FATTY ACID SYNTHASE THIOESTERASE, MEDIUM CHAIN"/>
    <property type="match status" value="1"/>
</dbReference>